<comment type="caution">
    <text evidence="8">Lacks conserved residue(s) required for the propagation of feature annotation.</text>
</comment>
<dbReference type="SUPFAM" id="SSF57196">
    <property type="entry name" value="EGF/Laminin"/>
    <property type="match status" value="1"/>
</dbReference>
<accession>A0AAU9WR09</accession>
<dbReference type="InterPro" id="IPR043504">
    <property type="entry name" value="Peptidase_S1_PA_chymotrypsin"/>
</dbReference>
<feature type="region of interest" description="Disordered" evidence="10">
    <location>
        <begin position="1208"/>
        <end position="1304"/>
    </location>
</feature>
<evidence type="ECO:0000256" key="3">
    <source>
        <dbReference type="ARBA" id="ARBA00022670"/>
    </source>
</evidence>
<dbReference type="SMART" id="SM00020">
    <property type="entry name" value="Tryp_SPc"/>
    <property type="match status" value="3"/>
</dbReference>
<dbReference type="InterPro" id="IPR001254">
    <property type="entry name" value="Trypsin_dom"/>
</dbReference>
<evidence type="ECO:0000259" key="11">
    <source>
        <dbReference type="PROSITE" id="PS50026"/>
    </source>
</evidence>
<evidence type="ECO:0000256" key="1">
    <source>
        <dbReference type="ARBA" id="ARBA00004613"/>
    </source>
</evidence>
<dbReference type="FunFam" id="2.40.10.10:FF:000002">
    <property type="entry name" value="Transmembrane protease serine"/>
    <property type="match status" value="1"/>
</dbReference>
<evidence type="ECO:0000256" key="5">
    <source>
        <dbReference type="ARBA" id="ARBA00022825"/>
    </source>
</evidence>
<dbReference type="PROSITE" id="PS50026">
    <property type="entry name" value="EGF_3"/>
    <property type="match status" value="1"/>
</dbReference>
<keyword evidence="3 9" id="KW-0645">Protease</keyword>
<dbReference type="PROSITE" id="PS01186">
    <property type="entry name" value="EGF_2"/>
    <property type="match status" value="1"/>
</dbReference>
<dbReference type="FunFam" id="2.40.10.10:FF:000003">
    <property type="entry name" value="Transmembrane serine protease 3"/>
    <property type="match status" value="2"/>
</dbReference>
<dbReference type="EMBL" id="CALNXJ010000019">
    <property type="protein sequence ID" value="CAH3122760.1"/>
    <property type="molecule type" value="Genomic_DNA"/>
</dbReference>
<dbReference type="InterPro" id="IPR018244">
    <property type="entry name" value="Allrgn_V5/Tpx1_CS"/>
</dbReference>
<dbReference type="FunFam" id="3.40.33.10:FF:000002">
    <property type="entry name" value="Golgi-associated plant pathogenesis-related protein 1"/>
    <property type="match status" value="1"/>
</dbReference>
<evidence type="ECO:0000256" key="7">
    <source>
        <dbReference type="ARBA" id="ARBA00024195"/>
    </source>
</evidence>
<dbReference type="Proteomes" id="UP001159428">
    <property type="component" value="Unassembled WGS sequence"/>
</dbReference>
<keyword evidence="6 8" id="KW-1015">Disulfide bond</keyword>
<dbReference type="CDD" id="cd00054">
    <property type="entry name" value="EGF_CA"/>
    <property type="match status" value="1"/>
</dbReference>
<dbReference type="Gene3D" id="3.40.33.10">
    <property type="entry name" value="CAP"/>
    <property type="match status" value="3"/>
</dbReference>
<dbReference type="PRINTS" id="PR00722">
    <property type="entry name" value="CHYMOTRYPSIN"/>
</dbReference>
<feature type="compositionally biased region" description="Low complexity" evidence="10">
    <location>
        <begin position="1470"/>
        <end position="1593"/>
    </location>
</feature>
<evidence type="ECO:0000256" key="10">
    <source>
        <dbReference type="SAM" id="MobiDB-lite"/>
    </source>
</evidence>
<feature type="domain" description="Peptidase S1" evidence="12">
    <location>
        <begin position="785"/>
        <end position="1022"/>
    </location>
</feature>
<keyword evidence="5 9" id="KW-0720">Serine protease</keyword>
<dbReference type="SMART" id="SM00198">
    <property type="entry name" value="SCP"/>
    <property type="match status" value="3"/>
</dbReference>
<dbReference type="PROSITE" id="PS00134">
    <property type="entry name" value="TRYPSIN_HIS"/>
    <property type="match status" value="1"/>
</dbReference>
<comment type="similarity">
    <text evidence="7">Belongs to the peptidase S1 family. CLIP subfamily.</text>
</comment>
<evidence type="ECO:0000256" key="9">
    <source>
        <dbReference type="RuleBase" id="RU363034"/>
    </source>
</evidence>
<evidence type="ECO:0000256" key="2">
    <source>
        <dbReference type="ARBA" id="ARBA00022525"/>
    </source>
</evidence>
<proteinExistence type="inferred from homology"/>
<dbReference type="CDD" id="cd05382">
    <property type="entry name" value="CAP_GAPR1-like"/>
    <property type="match status" value="3"/>
</dbReference>
<dbReference type="Pfam" id="PF00008">
    <property type="entry name" value="EGF"/>
    <property type="match status" value="1"/>
</dbReference>
<dbReference type="Gene3D" id="2.40.10.10">
    <property type="entry name" value="Trypsin-like serine proteases"/>
    <property type="match status" value="3"/>
</dbReference>
<feature type="domain" description="EGF-like" evidence="11">
    <location>
        <begin position="1733"/>
        <end position="1769"/>
    </location>
</feature>
<evidence type="ECO:0000259" key="12">
    <source>
        <dbReference type="PROSITE" id="PS50240"/>
    </source>
</evidence>
<dbReference type="Pfam" id="PF00089">
    <property type="entry name" value="Trypsin"/>
    <property type="match status" value="3"/>
</dbReference>
<dbReference type="InterPro" id="IPR001314">
    <property type="entry name" value="Peptidase_S1A"/>
</dbReference>
<dbReference type="Pfam" id="PF00188">
    <property type="entry name" value="CAP"/>
    <property type="match status" value="3"/>
</dbReference>
<keyword evidence="14" id="KW-1185">Reference proteome</keyword>
<dbReference type="PANTHER" id="PTHR24264">
    <property type="entry name" value="TRYPSIN-RELATED"/>
    <property type="match status" value="1"/>
</dbReference>
<dbReference type="SMART" id="SM00181">
    <property type="entry name" value="EGF"/>
    <property type="match status" value="1"/>
</dbReference>
<dbReference type="GO" id="GO:0005615">
    <property type="term" value="C:extracellular space"/>
    <property type="evidence" value="ECO:0007669"/>
    <property type="project" value="TreeGrafter"/>
</dbReference>
<feature type="compositionally biased region" description="Low complexity" evidence="10">
    <location>
        <begin position="1668"/>
        <end position="1732"/>
    </location>
</feature>
<evidence type="ECO:0000256" key="4">
    <source>
        <dbReference type="ARBA" id="ARBA00022801"/>
    </source>
</evidence>
<dbReference type="CDD" id="cd00190">
    <property type="entry name" value="Tryp_SPc"/>
    <property type="match status" value="3"/>
</dbReference>
<dbReference type="GO" id="GO:0004252">
    <property type="term" value="F:serine-type endopeptidase activity"/>
    <property type="evidence" value="ECO:0007669"/>
    <property type="project" value="InterPro"/>
</dbReference>
<dbReference type="PROSITE" id="PS01009">
    <property type="entry name" value="CRISP_1"/>
    <property type="match status" value="1"/>
</dbReference>
<evidence type="ECO:0000256" key="6">
    <source>
        <dbReference type="ARBA" id="ARBA00023157"/>
    </source>
</evidence>
<name>A0AAU9WR09_9CNID</name>
<reference evidence="13 14" key="1">
    <citation type="submission" date="2022-05" db="EMBL/GenBank/DDBJ databases">
        <authorList>
            <consortium name="Genoscope - CEA"/>
            <person name="William W."/>
        </authorList>
    </citation>
    <scope>NUCLEOTIDE SEQUENCE [LARGE SCALE GENOMIC DNA]</scope>
</reference>
<feature type="compositionally biased region" description="Low complexity" evidence="10">
    <location>
        <begin position="1600"/>
        <end position="1615"/>
    </location>
</feature>
<dbReference type="InterPro" id="IPR050127">
    <property type="entry name" value="Serine_Proteases_S1"/>
</dbReference>
<dbReference type="SUPFAM" id="SSF50494">
    <property type="entry name" value="Trypsin-like serine proteases"/>
    <property type="match status" value="3"/>
</dbReference>
<comment type="subcellular location">
    <subcellularLocation>
        <location evidence="1">Secreted</location>
    </subcellularLocation>
</comment>
<gene>
    <name evidence="13" type="ORF">PMEA_00009775</name>
</gene>
<dbReference type="PROSITE" id="PS00135">
    <property type="entry name" value="TRYPSIN_SER"/>
    <property type="match status" value="2"/>
</dbReference>
<dbReference type="InterPro" id="IPR000742">
    <property type="entry name" value="EGF"/>
</dbReference>
<evidence type="ECO:0000313" key="13">
    <source>
        <dbReference type="EMBL" id="CAH3122760.1"/>
    </source>
</evidence>
<feature type="domain" description="Peptidase S1" evidence="12">
    <location>
        <begin position="10"/>
        <end position="285"/>
    </location>
</feature>
<evidence type="ECO:0000256" key="8">
    <source>
        <dbReference type="PROSITE-ProRule" id="PRU00076"/>
    </source>
</evidence>
<feature type="domain" description="Peptidase S1" evidence="12">
    <location>
        <begin position="312"/>
        <end position="608"/>
    </location>
</feature>
<feature type="compositionally biased region" description="Low complexity" evidence="10">
    <location>
        <begin position="1343"/>
        <end position="1462"/>
    </location>
</feature>
<dbReference type="InterPro" id="IPR014044">
    <property type="entry name" value="CAP_dom"/>
</dbReference>
<keyword evidence="2" id="KW-0964">Secreted</keyword>
<feature type="compositionally biased region" description="Low complexity" evidence="10">
    <location>
        <begin position="1642"/>
        <end position="1661"/>
    </location>
</feature>
<keyword evidence="4 9" id="KW-0378">Hydrolase</keyword>
<dbReference type="InterPro" id="IPR018114">
    <property type="entry name" value="TRYPSIN_HIS"/>
</dbReference>
<sequence length="1920" mass="207102">MQESALIEAVSQGIPESWTWQAGLRRPNEPNVFCCGVLIGSSWVLTAGNCVYAMKDFVPTPLIEVIIGEKDLRNKDGVASNVTEVFLHNKYDPDTQDYDFALLRLADPVEQGPLMYIRPVKLPPEQLDFESGTVCFVSGYRAPKPGNNSFTKLITVQVPIASDYACKKAYQDRTITARMFCAGFEEGNAVACQGDGGGPLVCKDGNNWYLKGLVSWGRGCAVPGSYGVYANLFGNNVSGAGEKNITLTNITNQHMQCSYKAIDLITQEKLVIVGACNGTPPHVPWPPMPSVPAPCIQGNTSAPAWQLQPSYIVGGIESKRGQWPWQAGLKRSASEKIFCGGSLIDPQWVLTASHCLYEMSKYSKSGNIPHIQVSLGEYNQGKKDPEEVNENVVKLFLHDQYDPQTLDYDVALLKLKNPAKLTEIVRPVCLVDEKIDFGPGTNCFVTGFGVTEQGGEVSAKLQEANVPIVAQQTCQAAYKNKKITPRMLCAGYAKGGIDACQGDSGGPLVCMNNGKWFLKGIVSWGIGCARPGAYGLAYDEFDKECVRVHNQLRALHNASALCWSESLAGEAQKWAENLANRDRVEHDYQDLITKGQGENIAWINSTTEKCEGPKKPGCVGCGDIVKKWYSEGENYDFQKGAAIDPGQPVHHFNQIVWKSTTELGMGSARSNEHGLIIVARYSPMGSTGGTVSFLQNVVPSGALTKDFRRMIEILHLLSLVDKCVEVKEHKPSVNHCSFPNITDQNTKSKPETTVIKITKVVQTPTTSSGPNGNSMTCGIRKPSRIVGGEVAYPGAWPWQAGFKRDANDIIFCGGSLINKEWIATASHCVYDLLSMNKNAVLVVKLGEFDKANKEEQEISVKTKKIIMHPNYNFKTLDYDIALVQLEEPLKEFSTYIRPVCMPDGSETFDEQSKCYVTGFGRTQQGGELAGMLRMAKIPLVSKKTCKQAYGEKLTDRMICAGFPKGGIDACQGDSGGPLSCLHEGRWYLTGVVSWGVGCAQPNAYGVYSKVQVLKDWVQATIKANEYLAGARLTGLADHHQPNDMLVFVVLQVLFTLGSSFDIFDENCLISTNLLRRRHGVPDLTWSEALATDARKWATFLAESDTFEHDYSSMQEKHQGENLAFFKPYKAKCQGPKRGDCVQCREIVDGWYDEVKNYDFGMGKPKTPGGVVMHFTQEVWKNSRQFGIGTAKSNKYGFIAVARYSPRGNRGGPAIFKDNVFPPGTISDPTASVNTSTQSPPTPTGPGTLLMNDATAAATPASGGGSSPTPLPSATSPNTGVPKNGSATVFPPTREPPGPASKNNSQCQYFVVNSTTSTYAVVQKCRGRPNVTLIPEGNMTTPKPEQSTGITTTTQTVPTTAQPETLTTTKTTAGSQSTKTTAPTTGTLKPESTTATTVSPEVTTDETTMTATTKPELITTQTTTTTLKPEQTFPTSSLSLTPPETTTSTTTTSSSEITTSKPTTTPPPQQFPATTPAQTTPTTGTTMKPDLTTTSSTLNSESTTTTGTPTTKNPPQTFPEQTTPTTGTTLKPQMTTASSTAGPEQTTLTTTTTSNPPQQFPTTPVQTTSTSETTTKPELTKPSSTGSPGETVPTTTPPQQFPTTAAQTTPTTVTTTKPELTSQTISSASKPSGLSTTASTEITTSQGATTPTVTTSTGKTTARPTTKPSTLSSAQTTTGTTLSTLASTTTVGQETTKPTTKPGITNITTTQTTKSTVTTGPKPTSVPLTTKPLPLNPCEPNPCKNGGTCEVKEGNATCTCPEGYWGPLCQDRGPNADESKDALMLHNMYRAMHQAPLLTWNKEMAAKAQDWADKLAREQRLIHENESATDYGENLAEVGSDDKALLRAIDAWYTEAGLYNFKEPKFSKDSGHFSQLVWGASNELGMAKAKTKDNLNVYVVARYKPAGNVVNLFESNVKPKQ</sequence>
<protein>
    <submittedName>
        <fullName evidence="13">Uncharacterized protein</fullName>
    </submittedName>
</protein>
<dbReference type="InterPro" id="IPR009003">
    <property type="entry name" value="Peptidase_S1_PA"/>
</dbReference>
<dbReference type="InterPro" id="IPR033116">
    <property type="entry name" value="TRYPSIN_SER"/>
</dbReference>
<dbReference type="InterPro" id="IPR035940">
    <property type="entry name" value="CAP_sf"/>
</dbReference>
<feature type="region of interest" description="Disordered" evidence="10">
    <location>
        <begin position="1332"/>
        <end position="1732"/>
    </location>
</feature>
<feature type="disulfide bond" evidence="8">
    <location>
        <begin position="1759"/>
        <end position="1768"/>
    </location>
</feature>
<dbReference type="GO" id="GO:0006508">
    <property type="term" value="P:proteolysis"/>
    <property type="evidence" value="ECO:0007669"/>
    <property type="project" value="UniProtKB-KW"/>
</dbReference>
<dbReference type="Gene3D" id="2.10.25.10">
    <property type="entry name" value="Laminin"/>
    <property type="match status" value="1"/>
</dbReference>
<feature type="compositionally biased region" description="Polar residues" evidence="10">
    <location>
        <begin position="1616"/>
        <end position="1641"/>
    </location>
</feature>
<dbReference type="SUPFAM" id="SSF55797">
    <property type="entry name" value="PR-1-like"/>
    <property type="match status" value="3"/>
</dbReference>
<comment type="caution">
    <text evidence="13">The sequence shown here is derived from an EMBL/GenBank/DDBJ whole genome shotgun (WGS) entry which is preliminary data.</text>
</comment>
<dbReference type="InterPro" id="IPR034113">
    <property type="entry name" value="SCP_GAPR1-like"/>
</dbReference>
<dbReference type="PROSITE" id="PS50240">
    <property type="entry name" value="TRYPSIN_DOM"/>
    <property type="match status" value="3"/>
</dbReference>
<evidence type="ECO:0000313" key="14">
    <source>
        <dbReference type="Proteomes" id="UP001159428"/>
    </source>
</evidence>
<keyword evidence="8" id="KW-0245">EGF-like domain</keyword>
<organism evidence="13 14">
    <name type="scientific">Pocillopora meandrina</name>
    <dbReference type="NCBI Taxonomy" id="46732"/>
    <lineage>
        <taxon>Eukaryota</taxon>
        <taxon>Metazoa</taxon>
        <taxon>Cnidaria</taxon>
        <taxon>Anthozoa</taxon>
        <taxon>Hexacorallia</taxon>
        <taxon>Scleractinia</taxon>
        <taxon>Astrocoeniina</taxon>
        <taxon>Pocilloporidae</taxon>
        <taxon>Pocillopora</taxon>
    </lineage>
</organism>
<dbReference type="PROSITE" id="PS00022">
    <property type="entry name" value="EGF_1"/>
    <property type="match status" value="1"/>
</dbReference>
<dbReference type="PANTHER" id="PTHR24264:SF65">
    <property type="entry name" value="SRCR DOMAIN-CONTAINING PROTEIN"/>
    <property type="match status" value="1"/>
</dbReference>